<accession>A0AAW1SST6</accession>
<dbReference type="EMBL" id="JALJOV010001067">
    <property type="protein sequence ID" value="KAK9855172.1"/>
    <property type="molecule type" value="Genomic_DNA"/>
</dbReference>
<name>A0AAW1SST6_9CHLO</name>
<reference evidence="1 2" key="1">
    <citation type="journal article" date="2024" name="Nat. Commun.">
        <title>Phylogenomics reveals the evolutionary origins of lichenization in chlorophyte algae.</title>
        <authorList>
            <person name="Puginier C."/>
            <person name="Libourel C."/>
            <person name="Otte J."/>
            <person name="Skaloud P."/>
            <person name="Haon M."/>
            <person name="Grisel S."/>
            <person name="Petersen M."/>
            <person name="Berrin J.G."/>
            <person name="Delaux P.M."/>
            <person name="Dal Grande F."/>
            <person name="Keller J."/>
        </authorList>
    </citation>
    <scope>NUCLEOTIDE SEQUENCE [LARGE SCALE GENOMIC DNA]</scope>
    <source>
        <strain evidence="1 2">SAG 2523</strain>
    </source>
</reference>
<evidence type="ECO:0000313" key="1">
    <source>
        <dbReference type="EMBL" id="KAK9855172.1"/>
    </source>
</evidence>
<dbReference type="Proteomes" id="UP001485043">
    <property type="component" value="Unassembled WGS sequence"/>
</dbReference>
<protein>
    <submittedName>
        <fullName evidence="1">Uncharacterized protein</fullName>
    </submittedName>
</protein>
<dbReference type="AlphaFoldDB" id="A0AAW1SST6"/>
<evidence type="ECO:0000313" key="2">
    <source>
        <dbReference type="Proteomes" id="UP001485043"/>
    </source>
</evidence>
<comment type="caution">
    <text evidence="1">The sequence shown here is derived from an EMBL/GenBank/DDBJ whole genome shotgun (WGS) entry which is preliminary data.</text>
</comment>
<sequence length="121" mass="13770">MLKGRQVLQSCLTKRAMSAGWGQLEGKARVRRLEKADLTHDAACELVDQMSRDAALAAHAHQEMQEQIRLLRKRTSEFEEIAKLQEENAKLASDNCTWGELYGYTAWTFISVVALRIAFQM</sequence>
<organism evidence="1 2">
    <name type="scientific">Apatococcus fuscideae</name>
    <dbReference type="NCBI Taxonomy" id="2026836"/>
    <lineage>
        <taxon>Eukaryota</taxon>
        <taxon>Viridiplantae</taxon>
        <taxon>Chlorophyta</taxon>
        <taxon>core chlorophytes</taxon>
        <taxon>Trebouxiophyceae</taxon>
        <taxon>Chlorellales</taxon>
        <taxon>Chlorellaceae</taxon>
        <taxon>Apatococcus</taxon>
    </lineage>
</organism>
<proteinExistence type="predicted"/>
<gene>
    <name evidence="1" type="ORF">WJX84_011830</name>
</gene>
<keyword evidence="2" id="KW-1185">Reference proteome</keyword>